<keyword evidence="1" id="KW-1003">Cell membrane</keyword>
<evidence type="ECO:0000256" key="6">
    <source>
        <dbReference type="ARBA" id="ARBA00022833"/>
    </source>
</evidence>
<evidence type="ECO:0000256" key="1">
    <source>
        <dbReference type="ARBA" id="ARBA00022475"/>
    </source>
</evidence>
<dbReference type="PANTHER" id="PTHR43221:SF2">
    <property type="entry name" value="PROTEASE HTPX HOMOLOG"/>
    <property type="match status" value="1"/>
</dbReference>
<dbReference type="GO" id="GO:0046872">
    <property type="term" value="F:metal ion binding"/>
    <property type="evidence" value="ECO:0007669"/>
    <property type="project" value="UniProtKB-KW"/>
</dbReference>
<dbReference type="GO" id="GO:0004222">
    <property type="term" value="F:metalloendopeptidase activity"/>
    <property type="evidence" value="ECO:0007669"/>
    <property type="project" value="InterPro"/>
</dbReference>
<dbReference type="EMBL" id="JAAGOA010000013">
    <property type="protein sequence ID" value="NEE02121.1"/>
    <property type="molecule type" value="Genomic_DNA"/>
</dbReference>
<reference evidence="13 14" key="1">
    <citation type="submission" date="2020-02" db="EMBL/GenBank/DDBJ databases">
        <authorList>
            <person name="Li X.-J."/>
            <person name="Han X.-M."/>
        </authorList>
    </citation>
    <scope>NUCLEOTIDE SEQUENCE [LARGE SCALE GENOMIC DNA]</scope>
    <source>
        <strain evidence="13 14">CCTCC AB 2017055</strain>
    </source>
</reference>
<dbReference type="Gene3D" id="3.30.2010.10">
    <property type="entry name" value="Metalloproteases ('zincins'), catalytic domain"/>
    <property type="match status" value="1"/>
</dbReference>
<evidence type="ECO:0000256" key="8">
    <source>
        <dbReference type="ARBA" id="ARBA00023049"/>
    </source>
</evidence>
<evidence type="ECO:0000313" key="13">
    <source>
        <dbReference type="EMBL" id="NEE02121.1"/>
    </source>
</evidence>
<dbReference type="GO" id="GO:0006508">
    <property type="term" value="P:proteolysis"/>
    <property type="evidence" value="ECO:0007669"/>
    <property type="project" value="UniProtKB-KW"/>
</dbReference>
<evidence type="ECO:0000256" key="11">
    <source>
        <dbReference type="SAM" id="Phobius"/>
    </source>
</evidence>
<keyword evidence="6 10" id="KW-0862">Zinc</keyword>
<keyword evidence="9 11" id="KW-0472">Membrane</keyword>
<keyword evidence="7 11" id="KW-1133">Transmembrane helix</keyword>
<dbReference type="Pfam" id="PF01435">
    <property type="entry name" value="Peptidase_M48"/>
    <property type="match status" value="1"/>
</dbReference>
<dbReference type="InterPro" id="IPR001915">
    <property type="entry name" value="Peptidase_M48"/>
</dbReference>
<evidence type="ECO:0000256" key="2">
    <source>
        <dbReference type="ARBA" id="ARBA00022670"/>
    </source>
</evidence>
<dbReference type="Proteomes" id="UP000475214">
    <property type="component" value="Unassembled WGS sequence"/>
</dbReference>
<keyword evidence="3 11" id="KW-0812">Transmembrane</keyword>
<dbReference type="RefSeq" id="WP_163740418.1">
    <property type="nucleotide sequence ID" value="NZ_JAAGOA010000013.1"/>
</dbReference>
<evidence type="ECO:0000256" key="9">
    <source>
        <dbReference type="ARBA" id="ARBA00023136"/>
    </source>
</evidence>
<keyword evidence="2 10" id="KW-0645">Protease</keyword>
<keyword evidence="4" id="KW-0479">Metal-binding</keyword>
<feature type="transmembrane region" description="Helical" evidence="11">
    <location>
        <begin position="158"/>
        <end position="176"/>
    </location>
</feature>
<evidence type="ECO:0000256" key="10">
    <source>
        <dbReference type="RuleBase" id="RU003983"/>
    </source>
</evidence>
<gene>
    <name evidence="13" type="ORF">G1H10_18260</name>
</gene>
<feature type="transmembrane region" description="Helical" evidence="11">
    <location>
        <begin position="229"/>
        <end position="260"/>
    </location>
</feature>
<evidence type="ECO:0000256" key="7">
    <source>
        <dbReference type="ARBA" id="ARBA00022989"/>
    </source>
</evidence>
<comment type="caution">
    <text evidence="13">The sequence shown here is derived from an EMBL/GenBank/DDBJ whole genome shotgun (WGS) entry which is preliminary data.</text>
</comment>
<sequence length="357" mass="39722">MTTGRFQPDRRLTIRIAETWVLLLLITAGYGALIGLGLQHLWGWPWWIGLFLPALAVVAYRGEDGGVLPKHLTVLDADEFQYSELHAAIDRLCALSNTPMPRVKIIDTEWPNALTLQVPGRRPVIAITWGLLATTEEAELEAVLAHELAHILHRDAKLMTFATQISTSLLTLWIYVADVFNVADEALCRRARRCGHGWQALFADDSAAETKTAMRQALLDWTVVPLIGFLRAIAILLFFPLILVAFVAMLPPALPVTVVLTRLGRYREYAADRTAAMMTAQPAALAAALTRLSGHMPAFPKKELRNLNTLSSMSIMPLPDEKTGKQTHDIVDRVLGWHPPVQKRIDRLADLTRDLAQ</sequence>
<evidence type="ECO:0000256" key="3">
    <source>
        <dbReference type="ARBA" id="ARBA00022692"/>
    </source>
</evidence>
<proteinExistence type="inferred from homology"/>
<feature type="transmembrane region" description="Helical" evidence="11">
    <location>
        <begin position="20"/>
        <end position="38"/>
    </location>
</feature>
<evidence type="ECO:0000259" key="12">
    <source>
        <dbReference type="Pfam" id="PF01435"/>
    </source>
</evidence>
<evidence type="ECO:0000256" key="5">
    <source>
        <dbReference type="ARBA" id="ARBA00022801"/>
    </source>
</evidence>
<keyword evidence="14" id="KW-1185">Reference proteome</keyword>
<protein>
    <submittedName>
        <fullName evidence="13">M48 family metalloprotease</fullName>
    </submittedName>
</protein>
<dbReference type="AlphaFoldDB" id="A0A6L9SC31"/>
<evidence type="ECO:0000256" key="4">
    <source>
        <dbReference type="ARBA" id="ARBA00022723"/>
    </source>
</evidence>
<evidence type="ECO:0000313" key="14">
    <source>
        <dbReference type="Proteomes" id="UP000475214"/>
    </source>
</evidence>
<accession>A0A6L9SC31</accession>
<comment type="similarity">
    <text evidence="10">Belongs to the peptidase M48 family.</text>
</comment>
<organism evidence="13 14">
    <name type="scientific">Phytoactinopolyspora halotolerans</name>
    <dbReference type="NCBI Taxonomy" id="1981512"/>
    <lineage>
        <taxon>Bacteria</taxon>
        <taxon>Bacillati</taxon>
        <taxon>Actinomycetota</taxon>
        <taxon>Actinomycetes</taxon>
        <taxon>Jiangellales</taxon>
        <taxon>Jiangellaceae</taxon>
        <taxon>Phytoactinopolyspora</taxon>
    </lineage>
</organism>
<keyword evidence="8 10" id="KW-0482">Metalloprotease</keyword>
<dbReference type="InterPro" id="IPR050083">
    <property type="entry name" value="HtpX_protease"/>
</dbReference>
<keyword evidence="5 10" id="KW-0378">Hydrolase</keyword>
<feature type="domain" description="Peptidase M48" evidence="12">
    <location>
        <begin position="83"/>
        <end position="350"/>
    </location>
</feature>
<comment type="cofactor">
    <cofactor evidence="10">
        <name>Zn(2+)</name>
        <dbReference type="ChEBI" id="CHEBI:29105"/>
    </cofactor>
    <text evidence="10">Binds 1 zinc ion per subunit.</text>
</comment>
<name>A0A6L9SC31_9ACTN</name>
<dbReference type="PANTHER" id="PTHR43221">
    <property type="entry name" value="PROTEASE HTPX"/>
    <property type="match status" value="1"/>
</dbReference>